<sequence length="89" mass="9126">MGGHSPLEQEDSGGPAGDGLPTWEGCSSHHDPLDITDPGGGVSGVGWALEGLTAATRRLLVGERLRQGGTGNRKKEEPAAAPIEVKESL</sequence>
<proteinExistence type="predicted"/>
<evidence type="ECO:0000256" key="1">
    <source>
        <dbReference type="SAM" id="MobiDB-lite"/>
    </source>
</evidence>
<dbReference type="EMBL" id="JANPWB010000009">
    <property type="protein sequence ID" value="KAJ1153869.1"/>
    <property type="molecule type" value="Genomic_DNA"/>
</dbReference>
<evidence type="ECO:0000313" key="2">
    <source>
        <dbReference type="EMBL" id="KAJ1153869.1"/>
    </source>
</evidence>
<dbReference type="AlphaFoldDB" id="A0AAV7RM40"/>
<feature type="region of interest" description="Disordered" evidence="1">
    <location>
        <begin position="1"/>
        <end position="44"/>
    </location>
</feature>
<reference evidence="2" key="1">
    <citation type="journal article" date="2022" name="bioRxiv">
        <title>Sequencing and chromosome-scale assembly of the giantPleurodeles waltlgenome.</title>
        <authorList>
            <person name="Brown T."/>
            <person name="Elewa A."/>
            <person name="Iarovenko S."/>
            <person name="Subramanian E."/>
            <person name="Araus A.J."/>
            <person name="Petzold A."/>
            <person name="Susuki M."/>
            <person name="Suzuki K.-i.T."/>
            <person name="Hayashi T."/>
            <person name="Toyoda A."/>
            <person name="Oliveira C."/>
            <person name="Osipova E."/>
            <person name="Leigh N.D."/>
            <person name="Simon A."/>
            <person name="Yun M.H."/>
        </authorList>
    </citation>
    <scope>NUCLEOTIDE SEQUENCE</scope>
    <source>
        <strain evidence="2">20211129_DDA</strain>
        <tissue evidence="2">Liver</tissue>
    </source>
</reference>
<dbReference type="Proteomes" id="UP001066276">
    <property type="component" value="Chromosome 5"/>
</dbReference>
<accession>A0AAV7RM40</accession>
<feature type="compositionally biased region" description="Basic and acidic residues" evidence="1">
    <location>
        <begin position="73"/>
        <end position="89"/>
    </location>
</feature>
<evidence type="ECO:0000313" key="3">
    <source>
        <dbReference type="Proteomes" id="UP001066276"/>
    </source>
</evidence>
<gene>
    <name evidence="2" type="ORF">NDU88_006627</name>
</gene>
<keyword evidence="3" id="KW-1185">Reference proteome</keyword>
<name>A0AAV7RM40_PLEWA</name>
<comment type="caution">
    <text evidence="2">The sequence shown here is derived from an EMBL/GenBank/DDBJ whole genome shotgun (WGS) entry which is preliminary data.</text>
</comment>
<protein>
    <submittedName>
        <fullName evidence="2">Uncharacterized protein</fullName>
    </submittedName>
</protein>
<organism evidence="2 3">
    <name type="scientific">Pleurodeles waltl</name>
    <name type="common">Iberian ribbed newt</name>
    <dbReference type="NCBI Taxonomy" id="8319"/>
    <lineage>
        <taxon>Eukaryota</taxon>
        <taxon>Metazoa</taxon>
        <taxon>Chordata</taxon>
        <taxon>Craniata</taxon>
        <taxon>Vertebrata</taxon>
        <taxon>Euteleostomi</taxon>
        <taxon>Amphibia</taxon>
        <taxon>Batrachia</taxon>
        <taxon>Caudata</taxon>
        <taxon>Salamandroidea</taxon>
        <taxon>Salamandridae</taxon>
        <taxon>Pleurodelinae</taxon>
        <taxon>Pleurodeles</taxon>
    </lineage>
</organism>
<feature type="region of interest" description="Disordered" evidence="1">
    <location>
        <begin position="65"/>
        <end position="89"/>
    </location>
</feature>